<protein>
    <recommendedName>
        <fullName evidence="2">Methyltransferase domain-containing protein</fullName>
    </recommendedName>
</protein>
<dbReference type="Gene3D" id="3.40.50.150">
    <property type="entry name" value="Vaccinia Virus protein VP39"/>
    <property type="match status" value="1"/>
</dbReference>
<accession>A0A382IQZ9</accession>
<keyword evidence="1" id="KW-0808">Transferase</keyword>
<feature type="non-terminal residue" evidence="3">
    <location>
        <position position="123"/>
    </location>
</feature>
<dbReference type="InterPro" id="IPR029063">
    <property type="entry name" value="SAM-dependent_MTases_sf"/>
</dbReference>
<dbReference type="PANTHER" id="PTHR43861:SF6">
    <property type="entry name" value="METHYLTRANSFERASE TYPE 11"/>
    <property type="match status" value="1"/>
</dbReference>
<dbReference type="Pfam" id="PF13649">
    <property type="entry name" value="Methyltransf_25"/>
    <property type="match status" value="1"/>
</dbReference>
<dbReference type="GO" id="GO:0016740">
    <property type="term" value="F:transferase activity"/>
    <property type="evidence" value="ECO:0007669"/>
    <property type="project" value="UniProtKB-KW"/>
</dbReference>
<dbReference type="InterPro" id="IPR041698">
    <property type="entry name" value="Methyltransf_25"/>
</dbReference>
<feature type="domain" description="Methyltransferase" evidence="2">
    <location>
        <begin position="54"/>
        <end position="121"/>
    </location>
</feature>
<dbReference type="SUPFAM" id="SSF53335">
    <property type="entry name" value="S-adenosyl-L-methionine-dependent methyltransferases"/>
    <property type="match status" value="1"/>
</dbReference>
<dbReference type="PANTHER" id="PTHR43861">
    <property type="entry name" value="TRANS-ACONITATE 2-METHYLTRANSFERASE-RELATED"/>
    <property type="match status" value="1"/>
</dbReference>
<proteinExistence type="predicted"/>
<organism evidence="3">
    <name type="scientific">marine metagenome</name>
    <dbReference type="NCBI Taxonomy" id="408172"/>
    <lineage>
        <taxon>unclassified sequences</taxon>
        <taxon>metagenomes</taxon>
        <taxon>ecological metagenomes</taxon>
    </lineage>
</organism>
<dbReference type="AlphaFoldDB" id="A0A382IQZ9"/>
<evidence type="ECO:0000313" key="3">
    <source>
        <dbReference type="EMBL" id="SVC02110.1"/>
    </source>
</evidence>
<name>A0A382IQZ9_9ZZZZ</name>
<gene>
    <name evidence="3" type="ORF">METZ01_LOCUS254964</name>
</gene>
<evidence type="ECO:0000259" key="2">
    <source>
        <dbReference type="Pfam" id="PF13649"/>
    </source>
</evidence>
<dbReference type="CDD" id="cd02440">
    <property type="entry name" value="AdoMet_MTases"/>
    <property type="match status" value="1"/>
</dbReference>
<reference evidence="3" key="1">
    <citation type="submission" date="2018-05" db="EMBL/GenBank/DDBJ databases">
        <authorList>
            <person name="Lanie J.A."/>
            <person name="Ng W.-L."/>
            <person name="Kazmierczak K.M."/>
            <person name="Andrzejewski T.M."/>
            <person name="Davidsen T.M."/>
            <person name="Wayne K.J."/>
            <person name="Tettelin H."/>
            <person name="Glass J.I."/>
            <person name="Rusch D."/>
            <person name="Podicherti R."/>
            <person name="Tsui H.-C.T."/>
            <person name="Winkler M.E."/>
        </authorList>
    </citation>
    <scope>NUCLEOTIDE SEQUENCE</scope>
</reference>
<dbReference type="EMBL" id="UINC01069041">
    <property type="protein sequence ID" value="SVC02110.1"/>
    <property type="molecule type" value="Genomic_DNA"/>
</dbReference>
<evidence type="ECO:0000256" key="1">
    <source>
        <dbReference type="ARBA" id="ARBA00022679"/>
    </source>
</evidence>
<sequence>MNYSEDNKVREAKFHDQRYSEDKRKILSPIYDFAKNSKTIFRDLVTNINSGDNVLEIGCGTGTISECIAEQGASITIIDISEKAIEIAEEQFQDKSVKINCVVMDAENLKFNDHTFDLVYGSG</sequence>